<name>A0A822CI82_9BILA</name>
<dbReference type="Proteomes" id="UP000663848">
    <property type="component" value="Unassembled WGS sequence"/>
</dbReference>
<comment type="caution">
    <text evidence="2">The sequence shown here is derived from an EMBL/GenBank/DDBJ whole genome shotgun (WGS) entry which is preliminary data.</text>
</comment>
<dbReference type="AlphaFoldDB" id="A0A822CI82"/>
<dbReference type="EMBL" id="CAJOBR010048288">
    <property type="protein sequence ID" value="CAF5044507.1"/>
    <property type="molecule type" value="Genomic_DNA"/>
</dbReference>
<feature type="non-terminal residue" evidence="2">
    <location>
        <position position="1"/>
    </location>
</feature>
<gene>
    <name evidence="1" type="ORF">QYT958_LOCUS41628</name>
    <name evidence="2" type="ORF">QYT958_LOCUS41635</name>
</gene>
<proteinExistence type="predicted"/>
<reference evidence="2" key="1">
    <citation type="submission" date="2021-02" db="EMBL/GenBank/DDBJ databases">
        <authorList>
            <person name="Nowell W R."/>
        </authorList>
    </citation>
    <scope>NUCLEOTIDE SEQUENCE</scope>
</reference>
<evidence type="ECO:0000313" key="2">
    <source>
        <dbReference type="EMBL" id="CAF5044507.1"/>
    </source>
</evidence>
<evidence type="ECO:0000313" key="3">
    <source>
        <dbReference type="Proteomes" id="UP000663848"/>
    </source>
</evidence>
<accession>A0A822CI82</accession>
<organism evidence="2 3">
    <name type="scientific">Rotaria socialis</name>
    <dbReference type="NCBI Taxonomy" id="392032"/>
    <lineage>
        <taxon>Eukaryota</taxon>
        <taxon>Metazoa</taxon>
        <taxon>Spiralia</taxon>
        <taxon>Gnathifera</taxon>
        <taxon>Rotifera</taxon>
        <taxon>Eurotatoria</taxon>
        <taxon>Bdelloidea</taxon>
        <taxon>Philodinida</taxon>
        <taxon>Philodinidae</taxon>
        <taxon>Rotaria</taxon>
    </lineage>
</organism>
<protein>
    <submittedName>
        <fullName evidence="2">Uncharacterized protein</fullName>
    </submittedName>
</protein>
<sequence>NHPDESDQRSPLQSPVIVRKPISSVDVRSNRKSMFEQSATQMNAHAMERDSIRALKAGNPNRINNLIQFFDK</sequence>
<evidence type="ECO:0000313" key="1">
    <source>
        <dbReference type="EMBL" id="CAF5044404.1"/>
    </source>
</evidence>
<dbReference type="EMBL" id="CAJOBR010048251">
    <property type="protein sequence ID" value="CAF5044404.1"/>
    <property type="molecule type" value="Genomic_DNA"/>
</dbReference>